<evidence type="ECO:0000313" key="3">
    <source>
        <dbReference type="Proteomes" id="UP000178198"/>
    </source>
</evidence>
<evidence type="ECO:0000313" key="2">
    <source>
        <dbReference type="EMBL" id="AOZ99983.1"/>
    </source>
</evidence>
<dbReference type="AlphaFoldDB" id="A0A1D9PBN7"/>
<dbReference type="STRING" id="1306519.BIW12_11390"/>
<proteinExistence type="predicted"/>
<dbReference type="Pfam" id="PF11138">
    <property type="entry name" value="DUF2911"/>
    <property type="match status" value="1"/>
</dbReference>
<evidence type="ECO:0000256" key="1">
    <source>
        <dbReference type="SAM" id="SignalP"/>
    </source>
</evidence>
<organism evidence="2 3">
    <name type="scientific">Flavobacterium commune</name>
    <dbReference type="NCBI Taxonomy" id="1306519"/>
    <lineage>
        <taxon>Bacteria</taxon>
        <taxon>Pseudomonadati</taxon>
        <taxon>Bacteroidota</taxon>
        <taxon>Flavobacteriia</taxon>
        <taxon>Flavobacteriales</taxon>
        <taxon>Flavobacteriaceae</taxon>
        <taxon>Flavobacterium</taxon>
    </lineage>
</organism>
<dbReference type="KEGG" id="fcm:BIW12_11390"/>
<dbReference type="OrthoDB" id="187854at2"/>
<dbReference type="InterPro" id="IPR021314">
    <property type="entry name" value="DUF2911"/>
</dbReference>
<dbReference type="RefSeq" id="WP_071185224.1">
    <property type="nucleotide sequence ID" value="NZ_CP017774.1"/>
</dbReference>
<reference evidence="2 3" key="1">
    <citation type="submission" date="2016-10" db="EMBL/GenBank/DDBJ databases">
        <title>Complete Genome Sequence of Flavobacterium sp. PK15.</title>
        <authorList>
            <person name="Ekwe A."/>
            <person name="Kim S.B."/>
        </authorList>
    </citation>
    <scope>NUCLEOTIDE SEQUENCE [LARGE SCALE GENOMIC DNA]</scope>
    <source>
        <strain evidence="2 3">PK15</strain>
    </source>
</reference>
<feature type="signal peptide" evidence="1">
    <location>
        <begin position="1"/>
        <end position="24"/>
    </location>
</feature>
<keyword evidence="3" id="KW-1185">Reference proteome</keyword>
<gene>
    <name evidence="2" type="ORF">BIW12_11390</name>
</gene>
<dbReference type="Proteomes" id="UP000178198">
    <property type="component" value="Chromosome"/>
</dbReference>
<name>A0A1D9PBN7_9FLAO</name>
<protein>
    <submittedName>
        <fullName evidence="2">Asparagine synthetase B</fullName>
    </submittedName>
</protein>
<sequence>MKKLKFISAIAFGSLLMLATNVQAQKFPGLDKSPLDQALFPADNKIPVKTAKIVYSRPQLKGRTLSELAPAGKVWRTGANEATEITFYKDVMLGKTKIKSGTYSLYTIPEQENYTIIINKSVNVWGAYNYKAENDVARLVVPVTQAEESLEALSMVFTPADKGMILNIGWDKMRIAIPFTE</sequence>
<keyword evidence="1" id="KW-0732">Signal</keyword>
<accession>A0A1D9PBN7</accession>
<feature type="chain" id="PRO_5009444464" evidence="1">
    <location>
        <begin position="25"/>
        <end position="181"/>
    </location>
</feature>
<dbReference type="EMBL" id="CP017774">
    <property type="protein sequence ID" value="AOZ99983.1"/>
    <property type="molecule type" value="Genomic_DNA"/>
</dbReference>